<feature type="binding site" evidence="5">
    <location>
        <position position="215"/>
    </location>
    <ligand>
        <name>3-dehydroquinate</name>
        <dbReference type="ChEBI" id="CHEBI:32364"/>
    </ligand>
</feature>
<dbReference type="PANTHER" id="PTHR43699:SF1">
    <property type="entry name" value="3-DEHYDROQUINATE DEHYDRATASE"/>
    <property type="match status" value="1"/>
</dbReference>
<dbReference type="CDD" id="cd00502">
    <property type="entry name" value="DHQase_I"/>
    <property type="match status" value="1"/>
</dbReference>
<comment type="caution">
    <text evidence="6">The sequence shown here is derived from an EMBL/GenBank/DDBJ whole genome shotgun (WGS) entry which is preliminary data.</text>
</comment>
<evidence type="ECO:0000256" key="2">
    <source>
        <dbReference type="ARBA" id="ARBA00023141"/>
    </source>
</evidence>
<accession>A0A9D1JFV6</accession>
<dbReference type="NCBIfam" id="TIGR01093">
    <property type="entry name" value="aroD"/>
    <property type="match status" value="1"/>
</dbReference>
<dbReference type="PANTHER" id="PTHR43699">
    <property type="entry name" value="3-DEHYDROQUINATE DEHYDRATASE"/>
    <property type="match status" value="1"/>
</dbReference>
<feature type="active site" description="Schiff-base intermediate with substrate" evidence="5">
    <location>
        <position position="173"/>
    </location>
</feature>
<feature type="binding site" evidence="5">
    <location>
        <position position="238"/>
    </location>
    <ligand>
        <name>3-dehydroquinate</name>
        <dbReference type="ChEBI" id="CHEBI:32364"/>
    </ligand>
</feature>
<dbReference type="GO" id="GO:0009423">
    <property type="term" value="P:chorismate biosynthetic process"/>
    <property type="evidence" value="ECO:0007669"/>
    <property type="project" value="UniProtKB-UniRule"/>
</dbReference>
<evidence type="ECO:0000256" key="3">
    <source>
        <dbReference type="ARBA" id="ARBA00023239"/>
    </source>
</evidence>
<feature type="binding site" evidence="5">
    <location>
        <position position="82"/>
    </location>
    <ligand>
        <name>3-dehydroquinate</name>
        <dbReference type="ChEBI" id="CHEBI:32364"/>
    </ligand>
</feature>
<dbReference type="EMBL" id="DVHU01000053">
    <property type="protein sequence ID" value="HIR92876.1"/>
    <property type="molecule type" value="Genomic_DNA"/>
</dbReference>
<dbReference type="HAMAP" id="MF_00214">
    <property type="entry name" value="AroD"/>
    <property type="match status" value="1"/>
</dbReference>
<feature type="active site" description="Proton donor/acceptor" evidence="5">
    <location>
        <position position="146"/>
    </location>
</feature>
<dbReference type="Pfam" id="PF01487">
    <property type="entry name" value="DHquinase_I"/>
    <property type="match status" value="1"/>
</dbReference>
<evidence type="ECO:0000256" key="5">
    <source>
        <dbReference type="HAMAP-Rule" id="MF_00214"/>
    </source>
</evidence>
<evidence type="ECO:0000256" key="4">
    <source>
        <dbReference type="ARBA" id="ARBA00023270"/>
    </source>
</evidence>
<organism evidence="6 7">
    <name type="scientific">Candidatus Egerieimonas intestinavium</name>
    <dbReference type="NCBI Taxonomy" id="2840777"/>
    <lineage>
        <taxon>Bacteria</taxon>
        <taxon>Bacillati</taxon>
        <taxon>Bacillota</taxon>
        <taxon>Clostridia</taxon>
        <taxon>Lachnospirales</taxon>
        <taxon>Lachnospiraceae</taxon>
        <taxon>Lachnospiraceae incertae sedis</taxon>
        <taxon>Candidatus Egerieimonas</taxon>
    </lineage>
</organism>
<dbReference type="GO" id="GO:0008652">
    <property type="term" value="P:amino acid biosynthetic process"/>
    <property type="evidence" value="ECO:0007669"/>
    <property type="project" value="UniProtKB-KW"/>
</dbReference>
<dbReference type="InterPro" id="IPR013785">
    <property type="entry name" value="Aldolase_TIM"/>
</dbReference>
<dbReference type="GO" id="GO:0003855">
    <property type="term" value="F:3-dehydroquinate dehydratase activity"/>
    <property type="evidence" value="ECO:0007669"/>
    <property type="project" value="UniProtKB-UniRule"/>
</dbReference>
<proteinExistence type="inferred from homology"/>
<sequence length="256" mass="27730">MRTVKVRNTVLGEGLPKICVPITGTSEMEIKTQAEAAALAGADLVEWRADYLKPALLNEIMERTFSTIRGILGEIPLIFTVRTSREGGNREISTEDYVKLYKKAAALGQADLIDLEVETLRNDGHEPGQVIRQLQQAGALVLASNHHFEGTPSTEEIVAQLMTMDRDGADLLKEAVMPKSSGDVLALLRATEMMKALTEKPVITMSMGRLGMISRMSGEIFGSVMTFGTVGNSSAPGQIPLEELRMALKVLHGGAH</sequence>
<name>A0A9D1JFV6_9FIRM</name>
<dbReference type="Gene3D" id="3.20.20.70">
    <property type="entry name" value="Aldolase class I"/>
    <property type="match status" value="1"/>
</dbReference>
<feature type="binding site" evidence="5">
    <location>
        <begin position="46"/>
        <end position="48"/>
    </location>
    <ligand>
        <name>3-dehydroquinate</name>
        <dbReference type="ChEBI" id="CHEBI:32364"/>
    </ligand>
</feature>
<protein>
    <recommendedName>
        <fullName evidence="5">3-dehydroquinate dehydratase</fullName>
        <shortName evidence="5">3-dehydroquinase</shortName>
        <ecNumber evidence="5">4.2.1.10</ecNumber>
    </recommendedName>
    <alternativeName>
        <fullName evidence="5">Type I DHQase</fullName>
    </alternativeName>
    <alternativeName>
        <fullName evidence="5">Type I dehydroquinase</fullName>
        <shortName evidence="5">DHQ1</shortName>
    </alternativeName>
</protein>
<feature type="binding site" evidence="5">
    <location>
        <position position="234"/>
    </location>
    <ligand>
        <name>3-dehydroquinate</name>
        <dbReference type="ChEBI" id="CHEBI:32364"/>
    </ligand>
</feature>
<comment type="similarity">
    <text evidence="5">Belongs to the type-I 3-dehydroquinase family.</text>
</comment>
<dbReference type="GO" id="GO:0046279">
    <property type="term" value="P:3,4-dihydroxybenzoate biosynthetic process"/>
    <property type="evidence" value="ECO:0007669"/>
    <property type="project" value="TreeGrafter"/>
</dbReference>
<dbReference type="InterPro" id="IPR050146">
    <property type="entry name" value="Type-I_3-dehydroquinase"/>
</dbReference>
<keyword evidence="4 5" id="KW-0704">Schiff base</keyword>
<evidence type="ECO:0000256" key="1">
    <source>
        <dbReference type="ARBA" id="ARBA00001864"/>
    </source>
</evidence>
<reference evidence="6" key="1">
    <citation type="submission" date="2020-10" db="EMBL/GenBank/DDBJ databases">
        <authorList>
            <person name="Gilroy R."/>
        </authorList>
    </citation>
    <scope>NUCLEOTIDE SEQUENCE</scope>
    <source>
        <strain evidence="6">ChiSxjej1B13-7041</strain>
    </source>
</reference>
<comment type="function">
    <text evidence="5">Involved in the third step of the chorismate pathway, which leads to the biosynthesis of aromatic amino acids. Catalyzes the cis-dehydration of 3-dehydroquinate (DHQ) and introduces the first double bond of the aromatic ring to yield 3-dehydroshikimate.</text>
</comment>
<dbReference type="AlphaFoldDB" id="A0A9D1JFV6"/>
<dbReference type="EC" id="4.2.1.10" evidence="5"/>
<evidence type="ECO:0000313" key="7">
    <source>
        <dbReference type="Proteomes" id="UP000886841"/>
    </source>
</evidence>
<comment type="caution">
    <text evidence="5">Lacks conserved residue(s) required for the propagation of feature annotation.</text>
</comment>
<keyword evidence="5" id="KW-0028">Amino-acid biosynthesis</keyword>
<comment type="catalytic activity">
    <reaction evidence="1 5">
        <text>3-dehydroquinate = 3-dehydroshikimate + H2O</text>
        <dbReference type="Rhea" id="RHEA:21096"/>
        <dbReference type="ChEBI" id="CHEBI:15377"/>
        <dbReference type="ChEBI" id="CHEBI:16630"/>
        <dbReference type="ChEBI" id="CHEBI:32364"/>
        <dbReference type="EC" id="4.2.1.10"/>
    </reaction>
</comment>
<dbReference type="SUPFAM" id="SSF51569">
    <property type="entry name" value="Aldolase"/>
    <property type="match status" value="1"/>
</dbReference>
<dbReference type="GO" id="GO:0009073">
    <property type="term" value="P:aromatic amino acid family biosynthetic process"/>
    <property type="evidence" value="ECO:0007669"/>
    <property type="project" value="UniProtKB-KW"/>
</dbReference>
<keyword evidence="2 5" id="KW-0057">Aromatic amino acid biosynthesis</keyword>
<dbReference type="FunFam" id="3.20.20.70:FF:000047">
    <property type="entry name" value="3-dehydroquinate dehydratase"/>
    <property type="match status" value="1"/>
</dbReference>
<reference evidence="6" key="2">
    <citation type="journal article" date="2021" name="PeerJ">
        <title>Extensive microbial diversity within the chicken gut microbiome revealed by metagenomics and culture.</title>
        <authorList>
            <person name="Gilroy R."/>
            <person name="Ravi A."/>
            <person name="Getino M."/>
            <person name="Pursley I."/>
            <person name="Horton D.L."/>
            <person name="Alikhan N.F."/>
            <person name="Baker D."/>
            <person name="Gharbi K."/>
            <person name="Hall N."/>
            <person name="Watson M."/>
            <person name="Adriaenssens E.M."/>
            <person name="Foster-Nyarko E."/>
            <person name="Jarju S."/>
            <person name="Secka A."/>
            <person name="Antonio M."/>
            <person name="Oren A."/>
            <person name="Chaudhuri R.R."/>
            <person name="La Ragione R."/>
            <person name="Hildebrand F."/>
            <person name="Pallen M.J."/>
        </authorList>
    </citation>
    <scope>NUCLEOTIDE SEQUENCE</scope>
    <source>
        <strain evidence="6">ChiSxjej1B13-7041</strain>
    </source>
</reference>
<keyword evidence="3 5" id="KW-0456">Lyase</keyword>
<comment type="subunit">
    <text evidence="5">Homodimer.</text>
</comment>
<dbReference type="InterPro" id="IPR001381">
    <property type="entry name" value="DHquinase_I"/>
</dbReference>
<comment type="pathway">
    <text evidence="5">Metabolic intermediate biosynthesis; chorismate biosynthesis; chorismate from D-erythrose 4-phosphate and phosphoenolpyruvate: step 3/7.</text>
</comment>
<evidence type="ECO:0000313" key="6">
    <source>
        <dbReference type="EMBL" id="HIR92876.1"/>
    </source>
</evidence>
<dbReference type="Proteomes" id="UP000886841">
    <property type="component" value="Unassembled WGS sequence"/>
</dbReference>
<gene>
    <name evidence="5 6" type="primary">aroD</name>
    <name evidence="6" type="ORF">IAB98_05615</name>
</gene>